<dbReference type="Proteomes" id="UP001280581">
    <property type="component" value="Unassembled WGS sequence"/>
</dbReference>
<feature type="compositionally biased region" description="Pro residues" evidence="1">
    <location>
        <begin position="32"/>
        <end position="41"/>
    </location>
</feature>
<dbReference type="AlphaFoldDB" id="A0AAN6LSC9"/>
<evidence type="ECO:0000313" key="3">
    <source>
        <dbReference type="EMBL" id="KAK3203187.1"/>
    </source>
</evidence>
<evidence type="ECO:0000256" key="1">
    <source>
        <dbReference type="SAM" id="MobiDB-lite"/>
    </source>
</evidence>
<comment type="caution">
    <text evidence="3">The sequence shown here is derived from an EMBL/GenBank/DDBJ whole genome shotgun (WGS) entry which is preliminary data.</text>
</comment>
<feature type="transmembrane region" description="Helical" evidence="2">
    <location>
        <begin position="81"/>
        <end position="103"/>
    </location>
</feature>
<keyword evidence="2" id="KW-0472">Membrane</keyword>
<reference evidence="3 4" key="1">
    <citation type="submission" date="2021-02" db="EMBL/GenBank/DDBJ databases">
        <title>Genome assembly of Pseudopithomyces chartarum.</title>
        <authorList>
            <person name="Jauregui R."/>
            <person name="Singh J."/>
            <person name="Voisey C."/>
        </authorList>
    </citation>
    <scope>NUCLEOTIDE SEQUENCE [LARGE SCALE GENOMIC DNA]</scope>
    <source>
        <strain evidence="3 4">AGR01</strain>
    </source>
</reference>
<proteinExistence type="predicted"/>
<feature type="region of interest" description="Disordered" evidence="1">
    <location>
        <begin position="16"/>
        <end position="41"/>
    </location>
</feature>
<name>A0AAN6LSC9_9PLEO</name>
<gene>
    <name evidence="3" type="ORF">GRF29_112g463370</name>
</gene>
<protein>
    <submittedName>
        <fullName evidence="3">Uncharacterized protein</fullName>
    </submittedName>
</protein>
<sequence length="132" mass="14236">MTRTYILVPTTSPNLTSNPPTYTLIPTSHPSTRPPAPPSPPSPYTTPFLLTIHTLFALTSVIISLLLLLSAPSSSLHPSNYITFAIDILASACILLAVLHNVLHPSPDGNTWNRRLELRYEGVKAGILIGVS</sequence>
<keyword evidence="2" id="KW-0812">Transmembrane</keyword>
<dbReference type="EMBL" id="WVTA01000011">
    <property type="protein sequence ID" value="KAK3203187.1"/>
    <property type="molecule type" value="Genomic_DNA"/>
</dbReference>
<accession>A0AAN6LSC9</accession>
<feature type="transmembrane region" description="Helical" evidence="2">
    <location>
        <begin position="48"/>
        <end position="69"/>
    </location>
</feature>
<evidence type="ECO:0000256" key="2">
    <source>
        <dbReference type="SAM" id="Phobius"/>
    </source>
</evidence>
<keyword evidence="2" id="KW-1133">Transmembrane helix</keyword>
<keyword evidence="4" id="KW-1185">Reference proteome</keyword>
<feature type="compositionally biased region" description="Low complexity" evidence="1">
    <location>
        <begin position="16"/>
        <end position="31"/>
    </location>
</feature>
<organism evidence="3 4">
    <name type="scientific">Pseudopithomyces chartarum</name>
    <dbReference type="NCBI Taxonomy" id="1892770"/>
    <lineage>
        <taxon>Eukaryota</taxon>
        <taxon>Fungi</taxon>
        <taxon>Dikarya</taxon>
        <taxon>Ascomycota</taxon>
        <taxon>Pezizomycotina</taxon>
        <taxon>Dothideomycetes</taxon>
        <taxon>Pleosporomycetidae</taxon>
        <taxon>Pleosporales</taxon>
        <taxon>Massarineae</taxon>
        <taxon>Didymosphaeriaceae</taxon>
        <taxon>Pseudopithomyces</taxon>
    </lineage>
</organism>
<evidence type="ECO:0000313" key="4">
    <source>
        <dbReference type="Proteomes" id="UP001280581"/>
    </source>
</evidence>